<reference evidence="1 2" key="1">
    <citation type="journal article" date="2013" name="Proc. Natl. Acad. Sci. U.S.A.">
        <title>The king cobra genome reveals dynamic gene evolution and adaptation in the snake venom system.</title>
        <authorList>
            <person name="Vonk F.J."/>
            <person name="Casewell N.R."/>
            <person name="Henkel C.V."/>
            <person name="Heimberg A.M."/>
            <person name="Jansen H.J."/>
            <person name="McCleary R.J."/>
            <person name="Kerkkamp H.M."/>
            <person name="Vos R.A."/>
            <person name="Guerreiro I."/>
            <person name="Calvete J.J."/>
            <person name="Wuster W."/>
            <person name="Woods A.E."/>
            <person name="Logan J.M."/>
            <person name="Harrison R.A."/>
            <person name="Castoe T.A."/>
            <person name="de Koning A.P."/>
            <person name="Pollock D.D."/>
            <person name="Yandell M."/>
            <person name="Calderon D."/>
            <person name="Renjifo C."/>
            <person name="Currier R.B."/>
            <person name="Salgado D."/>
            <person name="Pla D."/>
            <person name="Sanz L."/>
            <person name="Hyder A.S."/>
            <person name="Ribeiro J.M."/>
            <person name="Arntzen J.W."/>
            <person name="van den Thillart G.E."/>
            <person name="Boetzer M."/>
            <person name="Pirovano W."/>
            <person name="Dirks R.P."/>
            <person name="Spaink H.P."/>
            <person name="Duboule D."/>
            <person name="McGlinn E."/>
            <person name="Kini R.M."/>
            <person name="Richardson M.K."/>
        </authorList>
    </citation>
    <scope>NUCLEOTIDE SEQUENCE</scope>
    <source>
        <tissue evidence="1">Blood</tissue>
    </source>
</reference>
<proteinExistence type="predicted"/>
<evidence type="ECO:0000313" key="2">
    <source>
        <dbReference type="Proteomes" id="UP000018936"/>
    </source>
</evidence>
<keyword evidence="2" id="KW-1185">Reference proteome</keyword>
<comment type="caution">
    <text evidence="1">The sequence shown here is derived from an EMBL/GenBank/DDBJ whole genome shotgun (WGS) entry which is preliminary data.</text>
</comment>
<dbReference type="AlphaFoldDB" id="V8P9S6"/>
<name>V8P9S6_OPHHA</name>
<accession>V8P9S6</accession>
<sequence>MWLFEREWNNGRYTAQLLLKKRCERTKSIHVAFLDLEKAFTYIQWIQLLYCGITSMVQCAVGTSPPFHINVGVHQSLALSPLLFVLCMDTVMLDLQSPHPWSLVYATTSSWLNKQREDPQEQTRQWNEWLG</sequence>
<organism evidence="1 2">
    <name type="scientific">Ophiophagus hannah</name>
    <name type="common">King cobra</name>
    <name type="synonym">Naja hannah</name>
    <dbReference type="NCBI Taxonomy" id="8665"/>
    <lineage>
        <taxon>Eukaryota</taxon>
        <taxon>Metazoa</taxon>
        <taxon>Chordata</taxon>
        <taxon>Craniata</taxon>
        <taxon>Vertebrata</taxon>
        <taxon>Euteleostomi</taxon>
        <taxon>Lepidosauria</taxon>
        <taxon>Squamata</taxon>
        <taxon>Bifurcata</taxon>
        <taxon>Unidentata</taxon>
        <taxon>Episquamata</taxon>
        <taxon>Toxicofera</taxon>
        <taxon>Serpentes</taxon>
        <taxon>Colubroidea</taxon>
        <taxon>Elapidae</taxon>
        <taxon>Elapinae</taxon>
        <taxon>Ophiophagus</taxon>
    </lineage>
</organism>
<dbReference type="OrthoDB" id="410381at2759"/>
<gene>
    <name evidence="1" type="ORF">L345_03550</name>
</gene>
<dbReference type="EMBL" id="AZIM01000508">
    <property type="protein sequence ID" value="ETE70647.1"/>
    <property type="molecule type" value="Genomic_DNA"/>
</dbReference>
<protein>
    <recommendedName>
        <fullName evidence="3">Reverse transcriptase domain-containing protein</fullName>
    </recommendedName>
</protein>
<evidence type="ECO:0008006" key="3">
    <source>
        <dbReference type="Google" id="ProtNLM"/>
    </source>
</evidence>
<evidence type="ECO:0000313" key="1">
    <source>
        <dbReference type="EMBL" id="ETE70647.1"/>
    </source>
</evidence>
<dbReference type="Proteomes" id="UP000018936">
    <property type="component" value="Unassembled WGS sequence"/>
</dbReference>